<gene>
    <name evidence="2" type="ORF">C1645_831537</name>
</gene>
<proteinExistence type="predicted"/>
<protein>
    <submittedName>
        <fullName evidence="2">Uncharacterized protein</fullName>
    </submittedName>
</protein>
<evidence type="ECO:0000313" key="3">
    <source>
        <dbReference type="Proteomes" id="UP000265703"/>
    </source>
</evidence>
<dbReference type="EMBL" id="QKYT01000458">
    <property type="protein sequence ID" value="RIA84961.1"/>
    <property type="molecule type" value="Genomic_DNA"/>
</dbReference>
<organism evidence="2 3">
    <name type="scientific">Glomus cerebriforme</name>
    <dbReference type="NCBI Taxonomy" id="658196"/>
    <lineage>
        <taxon>Eukaryota</taxon>
        <taxon>Fungi</taxon>
        <taxon>Fungi incertae sedis</taxon>
        <taxon>Mucoromycota</taxon>
        <taxon>Glomeromycotina</taxon>
        <taxon>Glomeromycetes</taxon>
        <taxon>Glomerales</taxon>
        <taxon>Glomeraceae</taxon>
        <taxon>Glomus</taxon>
    </lineage>
</organism>
<keyword evidence="1" id="KW-0472">Membrane</keyword>
<dbReference type="OrthoDB" id="2421077at2759"/>
<evidence type="ECO:0000313" key="2">
    <source>
        <dbReference type="EMBL" id="RIA84961.1"/>
    </source>
</evidence>
<name>A0A397SQ40_9GLOM</name>
<keyword evidence="1" id="KW-1133">Transmembrane helix</keyword>
<feature type="transmembrane region" description="Helical" evidence="1">
    <location>
        <begin position="212"/>
        <end position="233"/>
    </location>
</feature>
<dbReference type="AlphaFoldDB" id="A0A397SQ40"/>
<accession>A0A397SQ40</accession>
<evidence type="ECO:0000256" key="1">
    <source>
        <dbReference type="SAM" id="Phobius"/>
    </source>
</evidence>
<dbReference type="Proteomes" id="UP000265703">
    <property type="component" value="Unassembled WGS sequence"/>
</dbReference>
<sequence>MAIMDVLQDEPVIRTSFVNVDALYPPNVIFKAAYNFTLNCVEVRLTLESYASVNCAPDITQPDEYGPFYYGFYQPSQDVAFLKIDDNNTLLTSILLDINFGDNFPPIIDIIAIDSDYDPITESIKENSFDDPFNFTVIGMNAYGLGANQFYLLKYSRIIKESIIPSWKNDFGITPNYETKSNIISNLSFFIQPMGAGVVSVQVDKEIRTHTYLGSLGLIGGAWGLVVAMYSLLFGADKLRPWGITQLYCCGVSRLTRNKLKKTLPIIPFFETSYLDVDNHLLKNDLSLAEQNKLRIDSLEIFLQEYVVDWGALSINQIKTIYGTI</sequence>
<comment type="caution">
    <text evidence="2">The sequence shown here is derived from an EMBL/GenBank/DDBJ whole genome shotgun (WGS) entry which is preliminary data.</text>
</comment>
<keyword evidence="3" id="KW-1185">Reference proteome</keyword>
<reference evidence="2 3" key="1">
    <citation type="submission" date="2018-06" db="EMBL/GenBank/DDBJ databases">
        <title>Comparative genomics reveals the genomic features of Rhizophagus irregularis, R. cerebriforme, R. diaphanum and Gigaspora rosea, and their symbiotic lifestyle signature.</title>
        <authorList>
            <person name="Morin E."/>
            <person name="San Clemente H."/>
            <person name="Chen E.C.H."/>
            <person name="De La Providencia I."/>
            <person name="Hainaut M."/>
            <person name="Kuo A."/>
            <person name="Kohler A."/>
            <person name="Murat C."/>
            <person name="Tang N."/>
            <person name="Roy S."/>
            <person name="Loubradou J."/>
            <person name="Henrissat B."/>
            <person name="Grigoriev I.V."/>
            <person name="Corradi N."/>
            <person name="Roux C."/>
            <person name="Martin F.M."/>
        </authorList>
    </citation>
    <scope>NUCLEOTIDE SEQUENCE [LARGE SCALE GENOMIC DNA]</scope>
    <source>
        <strain evidence="2 3">DAOM 227022</strain>
    </source>
</reference>
<keyword evidence="1" id="KW-0812">Transmembrane</keyword>